<evidence type="ECO:0000256" key="1">
    <source>
        <dbReference type="ARBA" id="ARBA00023242"/>
    </source>
</evidence>
<evidence type="ECO:0000313" key="3">
    <source>
        <dbReference type="EMBL" id="KAK0728721.1"/>
    </source>
</evidence>
<sequence length="608" mass="65532">MSQSPLASVSPQNYAWSTSQSSLLTYIIACEDDCNLHSDAVHETVQMLRAYRPVPDHFANTGGSNRNSWNPETNAWAMPSEMPPSGVSPLWPMASPAQELSHIPLPHTMQNTELLSVYVKLISQFKASLDGKPDAANAYMKHYVPYCVQSPLLVHVAIYTAACFLTETGHIDRTVAMGHKGHAIGLLNEHLRSSRSAASDEGITGVIQLTLNEWYWGNTNDLRAHLRGLREMIKLRGGFRTLGLHGLISKLAVTSDVSIALSFEIPPFLRGGSEFEFQESSQIPLRLALNTPLVAPLVPFSSCDEALHIHPAVASMLDDMRFLVGTVLALPDDASPKDLQKVHTTSAWIYERTLSLPPDGPRARRLSAAAPAPSSPAPSSATSSPQPRPAHAAAAGRPPAVTARAPDFIYQAVRLAALIYSRAIMLRQPFSAVVSGADFAQLWTTAWRVPLATWRSLLGVFNWLLLPLAPSGKGTSHDRFVRAMLNSSLLQMGMDNWEIACGVMNTALRLQHWLAAADDEGGDGDDDDDDDDMRGDDNSTGGSDGSSGERSRRGSNSSRGSGHDGKRDRRKARKDKGKARAGSIGGSGGGGGGWHDFGGAGISSLPKW</sequence>
<keyword evidence="1" id="KW-0539">Nucleus</keyword>
<dbReference type="Proteomes" id="UP001172101">
    <property type="component" value="Unassembled WGS sequence"/>
</dbReference>
<dbReference type="PANTHER" id="PTHR37540">
    <property type="entry name" value="TRANSCRIPTION FACTOR (ACR-2), PUTATIVE-RELATED-RELATED"/>
    <property type="match status" value="1"/>
</dbReference>
<dbReference type="RefSeq" id="XP_060301576.1">
    <property type="nucleotide sequence ID" value="XM_060446501.1"/>
</dbReference>
<keyword evidence="4" id="KW-1185">Reference proteome</keyword>
<feature type="compositionally biased region" description="Acidic residues" evidence="2">
    <location>
        <begin position="518"/>
        <end position="534"/>
    </location>
</feature>
<protein>
    <recommendedName>
        <fullName evidence="5">Transcription factor domain-containing protein</fullName>
    </recommendedName>
</protein>
<dbReference type="Pfam" id="PF11951">
    <property type="entry name" value="Fungal_trans_2"/>
    <property type="match status" value="1"/>
</dbReference>
<reference evidence="3" key="1">
    <citation type="submission" date="2023-06" db="EMBL/GenBank/DDBJ databases">
        <title>Genome-scale phylogeny and comparative genomics of the fungal order Sordariales.</title>
        <authorList>
            <consortium name="Lawrence Berkeley National Laboratory"/>
            <person name="Hensen N."/>
            <person name="Bonometti L."/>
            <person name="Westerberg I."/>
            <person name="Brannstrom I.O."/>
            <person name="Guillou S."/>
            <person name="Cros-Aarteil S."/>
            <person name="Calhoun S."/>
            <person name="Haridas S."/>
            <person name="Kuo A."/>
            <person name="Mondo S."/>
            <person name="Pangilinan J."/>
            <person name="Riley R."/>
            <person name="LaButti K."/>
            <person name="Andreopoulos B."/>
            <person name="Lipzen A."/>
            <person name="Chen C."/>
            <person name="Yanf M."/>
            <person name="Daum C."/>
            <person name="Ng V."/>
            <person name="Clum A."/>
            <person name="Steindorff A."/>
            <person name="Ohm R."/>
            <person name="Martin F."/>
            <person name="Silar P."/>
            <person name="Natvig D."/>
            <person name="Lalanne C."/>
            <person name="Gautier V."/>
            <person name="Ament-velasquez S.L."/>
            <person name="Kruys A."/>
            <person name="Hutchinson M.I."/>
            <person name="Powell A.J."/>
            <person name="Barry K."/>
            <person name="Miller A.N."/>
            <person name="Grigoriev I.V."/>
            <person name="Debuchy R."/>
            <person name="Gladieux P."/>
            <person name="Thoren M.H."/>
            <person name="Johannesson H."/>
        </authorList>
    </citation>
    <scope>NUCLEOTIDE SEQUENCE</scope>
    <source>
        <strain evidence="3">SMH2392-1A</strain>
    </source>
</reference>
<dbReference type="EMBL" id="JAUIRO010000002">
    <property type="protein sequence ID" value="KAK0728721.1"/>
    <property type="molecule type" value="Genomic_DNA"/>
</dbReference>
<dbReference type="InterPro" id="IPR021858">
    <property type="entry name" value="Fun_TF"/>
</dbReference>
<gene>
    <name evidence="3" type="ORF">B0T26DRAFT_768424</name>
</gene>
<feature type="region of interest" description="Disordered" evidence="2">
    <location>
        <begin position="359"/>
        <end position="398"/>
    </location>
</feature>
<dbReference type="GeneID" id="85329771"/>
<dbReference type="AlphaFoldDB" id="A0AA40E981"/>
<name>A0AA40E981_9PEZI</name>
<evidence type="ECO:0000256" key="2">
    <source>
        <dbReference type="SAM" id="MobiDB-lite"/>
    </source>
</evidence>
<feature type="region of interest" description="Disordered" evidence="2">
    <location>
        <begin position="518"/>
        <end position="608"/>
    </location>
</feature>
<comment type="caution">
    <text evidence="3">The sequence shown here is derived from an EMBL/GenBank/DDBJ whole genome shotgun (WGS) entry which is preliminary data.</text>
</comment>
<feature type="compositionally biased region" description="Basic residues" evidence="2">
    <location>
        <begin position="568"/>
        <end position="579"/>
    </location>
</feature>
<proteinExistence type="predicted"/>
<evidence type="ECO:0000313" key="4">
    <source>
        <dbReference type="Proteomes" id="UP001172101"/>
    </source>
</evidence>
<accession>A0AA40E981</accession>
<evidence type="ECO:0008006" key="5">
    <source>
        <dbReference type="Google" id="ProtNLM"/>
    </source>
</evidence>
<organism evidence="3 4">
    <name type="scientific">Lasiosphaeria miniovina</name>
    <dbReference type="NCBI Taxonomy" id="1954250"/>
    <lineage>
        <taxon>Eukaryota</taxon>
        <taxon>Fungi</taxon>
        <taxon>Dikarya</taxon>
        <taxon>Ascomycota</taxon>
        <taxon>Pezizomycotina</taxon>
        <taxon>Sordariomycetes</taxon>
        <taxon>Sordariomycetidae</taxon>
        <taxon>Sordariales</taxon>
        <taxon>Lasiosphaeriaceae</taxon>
        <taxon>Lasiosphaeria</taxon>
    </lineage>
</organism>
<feature type="compositionally biased region" description="Low complexity" evidence="2">
    <location>
        <begin position="366"/>
        <end position="398"/>
    </location>
</feature>
<feature type="compositionally biased region" description="Gly residues" evidence="2">
    <location>
        <begin position="583"/>
        <end position="601"/>
    </location>
</feature>
<dbReference type="PANTHER" id="PTHR37540:SF9">
    <property type="entry name" value="ZN(2)-C6 FUNGAL-TYPE DOMAIN-CONTAINING PROTEIN"/>
    <property type="match status" value="1"/>
</dbReference>